<dbReference type="RefSeq" id="WP_131199065.1">
    <property type="nucleotide sequence ID" value="NZ_QJUL01000046.1"/>
</dbReference>
<evidence type="ECO:0000313" key="2">
    <source>
        <dbReference type="Proteomes" id="UP000293172"/>
    </source>
</evidence>
<accession>A0A4Q9QUE6</accession>
<protein>
    <submittedName>
        <fullName evidence="1">Uncharacterized protein</fullName>
    </submittedName>
</protein>
<dbReference type="Proteomes" id="UP000293172">
    <property type="component" value="Unassembled WGS sequence"/>
</dbReference>
<proteinExistence type="predicted"/>
<dbReference type="EMBL" id="QJUL01000046">
    <property type="protein sequence ID" value="TBU86799.1"/>
    <property type="molecule type" value="Genomic_DNA"/>
</dbReference>
<dbReference type="OrthoDB" id="6981791at2"/>
<reference evidence="1 2" key="1">
    <citation type="submission" date="2018-06" db="EMBL/GenBank/DDBJ databases">
        <title>Three novel Pseudomonas species isolated from symptomatic oak.</title>
        <authorList>
            <person name="Bueno-Gonzalez V."/>
            <person name="Brady C."/>
        </authorList>
    </citation>
    <scope>NUCLEOTIDE SEQUENCE [LARGE SCALE GENOMIC DNA]</scope>
    <source>
        <strain evidence="1 2">P6B</strain>
    </source>
</reference>
<comment type="caution">
    <text evidence="1">The sequence shown here is derived from an EMBL/GenBank/DDBJ whole genome shotgun (WGS) entry which is preliminary data.</text>
</comment>
<evidence type="ECO:0000313" key="1">
    <source>
        <dbReference type="EMBL" id="TBU86799.1"/>
    </source>
</evidence>
<gene>
    <name evidence="1" type="ORF">DNK44_22120</name>
</gene>
<dbReference type="AlphaFoldDB" id="A0A4Q9QUE6"/>
<name>A0A4Q9QUE6_9GAMM</name>
<sequence>MPNNLPLACVIAWLLLICGCQSYSPPLSPPVQVATAECLPPPAPDVWWMEQFEPTLTQDLLNEFSASPIEAIAPSSP</sequence>
<organism evidence="1 2">
    <name type="scientific">Phytopseudomonas dryadis</name>
    <dbReference type="NCBI Taxonomy" id="2487520"/>
    <lineage>
        <taxon>Bacteria</taxon>
        <taxon>Pseudomonadati</taxon>
        <taxon>Pseudomonadota</taxon>
        <taxon>Gammaproteobacteria</taxon>
        <taxon>Pseudomonadales</taxon>
        <taxon>Pseudomonadaceae</taxon>
        <taxon>Phytopseudomonas</taxon>
    </lineage>
</organism>